<feature type="region of interest" description="Disordered" evidence="1">
    <location>
        <begin position="1"/>
        <end position="100"/>
    </location>
</feature>
<feature type="compositionally biased region" description="Low complexity" evidence="1">
    <location>
        <begin position="72"/>
        <end position="89"/>
    </location>
</feature>
<reference evidence="2" key="2">
    <citation type="submission" date="2021-12" db="EMBL/GenBank/DDBJ databases">
        <title>Resequencing data analysis of finger millet.</title>
        <authorList>
            <person name="Hatakeyama M."/>
            <person name="Aluri S."/>
            <person name="Balachadran M.T."/>
            <person name="Sivarajan S.R."/>
            <person name="Poveda L."/>
            <person name="Shimizu-Inatsugi R."/>
            <person name="Schlapbach R."/>
            <person name="Sreeman S.M."/>
            <person name="Shimizu K.K."/>
        </authorList>
    </citation>
    <scope>NUCLEOTIDE SEQUENCE</scope>
</reference>
<gene>
    <name evidence="2" type="primary">gb17606</name>
    <name evidence="2" type="ORF">PR202_gb17606</name>
</gene>
<evidence type="ECO:0000256" key="1">
    <source>
        <dbReference type="SAM" id="MobiDB-lite"/>
    </source>
</evidence>
<feature type="compositionally biased region" description="Polar residues" evidence="1">
    <location>
        <begin position="90"/>
        <end position="100"/>
    </location>
</feature>
<protein>
    <submittedName>
        <fullName evidence="2">Uncharacterized protein</fullName>
    </submittedName>
</protein>
<feature type="compositionally biased region" description="Low complexity" evidence="1">
    <location>
        <begin position="45"/>
        <end position="62"/>
    </location>
</feature>
<accession>A0AAV5F3F2</accession>
<evidence type="ECO:0000313" key="3">
    <source>
        <dbReference type="Proteomes" id="UP001054889"/>
    </source>
</evidence>
<sequence>MTGGTRACGGASGAGGWRRSGCPTAGSAYGSAPTTRRRRRRARSTPRSSASAAPARRTGSTSRPRRLPFHGPATPTRCTRSRCRTPATTQIRQQQQRVCY</sequence>
<feature type="compositionally biased region" description="Gly residues" evidence="1">
    <location>
        <begin position="1"/>
        <end position="18"/>
    </location>
</feature>
<organism evidence="2 3">
    <name type="scientific">Eleusine coracana subsp. coracana</name>
    <dbReference type="NCBI Taxonomy" id="191504"/>
    <lineage>
        <taxon>Eukaryota</taxon>
        <taxon>Viridiplantae</taxon>
        <taxon>Streptophyta</taxon>
        <taxon>Embryophyta</taxon>
        <taxon>Tracheophyta</taxon>
        <taxon>Spermatophyta</taxon>
        <taxon>Magnoliopsida</taxon>
        <taxon>Liliopsida</taxon>
        <taxon>Poales</taxon>
        <taxon>Poaceae</taxon>
        <taxon>PACMAD clade</taxon>
        <taxon>Chloridoideae</taxon>
        <taxon>Cynodonteae</taxon>
        <taxon>Eleusininae</taxon>
        <taxon>Eleusine</taxon>
    </lineage>
</organism>
<evidence type="ECO:0000313" key="2">
    <source>
        <dbReference type="EMBL" id="GJN29382.1"/>
    </source>
</evidence>
<reference evidence="2" key="1">
    <citation type="journal article" date="2018" name="DNA Res.">
        <title>Multiple hybrid de novo genome assembly of finger millet, an orphan allotetraploid crop.</title>
        <authorList>
            <person name="Hatakeyama M."/>
            <person name="Aluri S."/>
            <person name="Balachadran M.T."/>
            <person name="Sivarajan S.R."/>
            <person name="Patrignani A."/>
            <person name="Gruter S."/>
            <person name="Poveda L."/>
            <person name="Shimizu-Inatsugi R."/>
            <person name="Baeten J."/>
            <person name="Francoijs K.J."/>
            <person name="Nataraja K.N."/>
            <person name="Reddy Y.A.N."/>
            <person name="Phadnis S."/>
            <person name="Ravikumar R.L."/>
            <person name="Schlapbach R."/>
            <person name="Sreeman S.M."/>
            <person name="Shimizu K.K."/>
        </authorList>
    </citation>
    <scope>NUCLEOTIDE SEQUENCE</scope>
</reference>
<dbReference type="AlphaFoldDB" id="A0AAV5F3F2"/>
<dbReference type="EMBL" id="BQKI01000081">
    <property type="protein sequence ID" value="GJN29382.1"/>
    <property type="molecule type" value="Genomic_DNA"/>
</dbReference>
<keyword evidence="3" id="KW-1185">Reference proteome</keyword>
<feature type="compositionally biased region" description="Basic residues" evidence="1">
    <location>
        <begin position="35"/>
        <end position="44"/>
    </location>
</feature>
<name>A0AAV5F3F2_ELECO</name>
<comment type="caution">
    <text evidence="2">The sequence shown here is derived from an EMBL/GenBank/DDBJ whole genome shotgun (WGS) entry which is preliminary data.</text>
</comment>
<dbReference type="Proteomes" id="UP001054889">
    <property type="component" value="Unassembled WGS sequence"/>
</dbReference>
<proteinExistence type="predicted"/>